<feature type="chain" id="PRO_5040974098" description="Hydrophobin" evidence="1">
    <location>
        <begin position="18"/>
        <end position="114"/>
    </location>
</feature>
<gene>
    <name evidence="2" type="ORF">N7532_004712</name>
</gene>
<dbReference type="AlphaFoldDB" id="A0A9W9FPU6"/>
<evidence type="ECO:0000313" key="2">
    <source>
        <dbReference type="EMBL" id="KAJ5104183.1"/>
    </source>
</evidence>
<organism evidence="2 3">
    <name type="scientific">Penicillium argentinense</name>
    <dbReference type="NCBI Taxonomy" id="1131581"/>
    <lineage>
        <taxon>Eukaryota</taxon>
        <taxon>Fungi</taxon>
        <taxon>Dikarya</taxon>
        <taxon>Ascomycota</taxon>
        <taxon>Pezizomycotina</taxon>
        <taxon>Eurotiomycetes</taxon>
        <taxon>Eurotiomycetidae</taxon>
        <taxon>Eurotiales</taxon>
        <taxon>Aspergillaceae</taxon>
        <taxon>Penicillium</taxon>
    </lineage>
</organism>
<protein>
    <recommendedName>
        <fullName evidence="4">Hydrophobin</fullName>
    </recommendedName>
</protein>
<dbReference type="EMBL" id="JAPQKI010000004">
    <property type="protein sequence ID" value="KAJ5104183.1"/>
    <property type="molecule type" value="Genomic_DNA"/>
</dbReference>
<keyword evidence="3" id="KW-1185">Reference proteome</keyword>
<sequence>MKTSILLLAASAGVALAQPAFLNERANSVCPSINGNPLQPTPACCFTVPWTPEHYPYSVCMAPSSSTNTADFEESCRKIKATARPRCCPKILIAENENDNIGDDLLCRDPQFVA</sequence>
<proteinExistence type="predicted"/>
<comment type="caution">
    <text evidence="2">The sequence shown here is derived from an EMBL/GenBank/DDBJ whole genome shotgun (WGS) entry which is preliminary data.</text>
</comment>
<reference evidence="2" key="2">
    <citation type="journal article" date="2023" name="IMA Fungus">
        <title>Comparative genomic study of the Penicillium genus elucidates a diverse pangenome and 15 lateral gene transfer events.</title>
        <authorList>
            <person name="Petersen C."/>
            <person name="Sorensen T."/>
            <person name="Nielsen M.R."/>
            <person name="Sondergaard T.E."/>
            <person name="Sorensen J.L."/>
            <person name="Fitzpatrick D.A."/>
            <person name="Frisvad J.C."/>
            <person name="Nielsen K.L."/>
        </authorList>
    </citation>
    <scope>NUCLEOTIDE SEQUENCE</scope>
    <source>
        <strain evidence="2">IBT 30761</strain>
    </source>
</reference>
<evidence type="ECO:0000313" key="3">
    <source>
        <dbReference type="Proteomes" id="UP001149074"/>
    </source>
</evidence>
<accession>A0A9W9FPU6</accession>
<dbReference type="GeneID" id="81356185"/>
<dbReference type="OrthoDB" id="4500971at2759"/>
<feature type="signal peptide" evidence="1">
    <location>
        <begin position="1"/>
        <end position="17"/>
    </location>
</feature>
<evidence type="ECO:0008006" key="4">
    <source>
        <dbReference type="Google" id="ProtNLM"/>
    </source>
</evidence>
<keyword evidence="1" id="KW-0732">Signal</keyword>
<dbReference type="Proteomes" id="UP001149074">
    <property type="component" value="Unassembled WGS sequence"/>
</dbReference>
<dbReference type="RefSeq" id="XP_056477563.1">
    <property type="nucleotide sequence ID" value="XM_056617206.1"/>
</dbReference>
<name>A0A9W9FPU6_9EURO</name>
<reference evidence="2" key="1">
    <citation type="submission" date="2022-11" db="EMBL/GenBank/DDBJ databases">
        <authorList>
            <person name="Petersen C."/>
        </authorList>
    </citation>
    <scope>NUCLEOTIDE SEQUENCE</scope>
    <source>
        <strain evidence="2">IBT 30761</strain>
    </source>
</reference>
<evidence type="ECO:0000256" key="1">
    <source>
        <dbReference type="SAM" id="SignalP"/>
    </source>
</evidence>